<dbReference type="Proteomes" id="UP000765509">
    <property type="component" value="Unassembled WGS sequence"/>
</dbReference>
<proteinExistence type="predicted"/>
<organism evidence="1 2">
    <name type="scientific">Austropuccinia psidii MF-1</name>
    <dbReference type="NCBI Taxonomy" id="1389203"/>
    <lineage>
        <taxon>Eukaryota</taxon>
        <taxon>Fungi</taxon>
        <taxon>Dikarya</taxon>
        <taxon>Basidiomycota</taxon>
        <taxon>Pucciniomycotina</taxon>
        <taxon>Pucciniomycetes</taxon>
        <taxon>Pucciniales</taxon>
        <taxon>Sphaerophragmiaceae</taxon>
        <taxon>Austropuccinia</taxon>
    </lineage>
</organism>
<dbReference type="EMBL" id="AVOT02005677">
    <property type="protein sequence ID" value="MBW0479683.1"/>
    <property type="molecule type" value="Genomic_DNA"/>
</dbReference>
<keyword evidence="2" id="KW-1185">Reference proteome</keyword>
<dbReference type="AlphaFoldDB" id="A0A9Q3CAX0"/>
<sequence>MSLNLSETNCEPRRVNLMAHEEGTWENSEFNNPQIPLAQSMVEESKMREQRNQACKAYNVAKCARQKEQQRWVKAELPDDGHGIRSAVNSHCLFLLKVKDKDFSSLPAPPSTEECELAIKVPGHLGYVPRDVFNEPSTQVQSQGFQSYCKNEIHRIGVEELMETSIQ</sequence>
<name>A0A9Q3CAX0_9BASI</name>
<protein>
    <submittedName>
        <fullName evidence="1">Uncharacterized protein</fullName>
    </submittedName>
</protein>
<accession>A0A9Q3CAX0</accession>
<comment type="caution">
    <text evidence="1">The sequence shown here is derived from an EMBL/GenBank/DDBJ whole genome shotgun (WGS) entry which is preliminary data.</text>
</comment>
<reference evidence="1" key="1">
    <citation type="submission" date="2021-03" db="EMBL/GenBank/DDBJ databases">
        <title>Draft genome sequence of rust myrtle Austropuccinia psidii MF-1, a brazilian biotype.</title>
        <authorList>
            <person name="Quecine M.C."/>
            <person name="Pachon D.M.R."/>
            <person name="Bonatelli M.L."/>
            <person name="Correr F.H."/>
            <person name="Franceschini L.M."/>
            <person name="Leite T.F."/>
            <person name="Margarido G.R.A."/>
            <person name="Almeida C.A."/>
            <person name="Ferrarezi J.A."/>
            <person name="Labate C.A."/>
        </authorList>
    </citation>
    <scope>NUCLEOTIDE SEQUENCE</scope>
    <source>
        <strain evidence="1">MF-1</strain>
    </source>
</reference>
<evidence type="ECO:0000313" key="2">
    <source>
        <dbReference type="Proteomes" id="UP000765509"/>
    </source>
</evidence>
<gene>
    <name evidence="1" type="ORF">O181_019398</name>
</gene>
<evidence type="ECO:0000313" key="1">
    <source>
        <dbReference type="EMBL" id="MBW0479683.1"/>
    </source>
</evidence>